<comment type="caution">
    <text evidence="3">The sequence shown here is derived from an EMBL/GenBank/DDBJ whole genome shotgun (WGS) entry which is preliminary data.</text>
</comment>
<protein>
    <submittedName>
        <fullName evidence="3">Uncharacterized protein</fullName>
    </submittedName>
</protein>
<dbReference type="Proteomes" id="UP001201449">
    <property type="component" value="Unassembled WGS sequence"/>
</dbReference>
<evidence type="ECO:0000256" key="1">
    <source>
        <dbReference type="SAM" id="MobiDB-lite"/>
    </source>
</evidence>
<evidence type="ECO:0000256" key="2">
    <source>
        <dbReference type="SAM" id="Phobius"/>
    </source>
</evidence>
<reference evidence="3 4" key="1">
    <citation type="submission" date="2022-01" db="EMBL/GenBank/DDBJ databases">
        <title>Mariniradius saccharolyticus sp. nov., isolated from sediment of a river.</title>
        <authorList>
            <person name="Liu H."/>
        </authorList>
    </citation>
    <scope>NUCLEOTIDE SEQUENCE [LARGE SCALE GENOMIC DNA]</scope>
    <source>
        <strain evidence="3 4">RY-2</strain>
    </source>
</reference>
<proteinExistence type="predicted"/>
<keyword evidence="2" id="KW-0812">Transmembrane</keyword>
<feature type="region of interest" description="Disordered" evidence="1">
    <location>
        <begin position="52"/>
        <end position="72"/>
    </location>
</feature>
<keyword evidence="2" id="KW-0472">Membrane</keyword>
<evidence type="ECO:0000313" key="4">
    <source>
        <dbReference type="Proteomes" id="UP001201449"/>
    </source>
</evidence>
<feature type="transmembrane region" description="Helical" evidence="2">
    <location>
        <begin position="30"/>
        <end position="47"/>
    </location>
</feature>
<keyword evidence="4" id="KW-1185">Reference proteome</keyword>
<name>A0ABS9BSA0_9BACT</name>
<dbReference type="EMBL" id="JAKEVZ010000003">
    <property type="protein sequence ID" value="MCF1750357.1"/>
    <property type="molecule type" value="Genomic_DNA"/>
</dbReference>
<keyword evidence="2" id="KW-1133">Transmembrane helix</keyword>
<accession>A0ABS9BSA0</accession>
<sequence length="72" mass="8054">MKLTDILLLSLSAALVIVGTHQTIVGGITFSYPIFMLAVALLFWYKYRKNNTGQETTGDIKKPALPKTKKRK</sequence>
<dbReference type="RefSeq" id="WP_008627981.1">
    <property type="nucleotide sequence ID" value="NZ_JAKEVZ010000003.1"/>
</dbReference>
<gene>
    <name evidence="3" type="ORF">L0U89_04675</name>
</gene>
<organism evidence="3 4">
    <name type="scientific">Mariniradius sediminis</name>
    <dbReference type="NCBI Taxonomy" id="2909237"/>
    <lineage>
        <taxon>Bacteria</taxon>
        <taxon>Pseudomonadati</taxon>
        <taxon>Bacteroidota</taxon>
        <taxon>Cytophagia</taxon>
        <taxon>Cytophagales</taxon>
        <taxon>Cyclobacteriaceae</taxon>
        <taxon>Mariniradius</taxon>
    </lineage>
</organism>
<evidence type="ECO:0000313" key="3">
    <source>
        <dbReference type="EMBL" id="MCF1750357.1"/>
    </source>
</evidence>